<keyword evidence="1" id="KW-0812">Transmembrane</keyword>
<evidence type="ECO:0000313" key="2">
    <source>
        <dbReference type="EMBL" id="DAE31613.1"/>
    </source>
</evidence>
<accession>A0A8S5RKN6</accession>
<keyword evidence="1" id="KW-0472">Membrane</keyword>
<protein>
    <submittedName>
        <fullName evidence="2">Uncharacterized protein</fullName>
    </submittedName>
</protein>
<keyword evidence="1" id="KW-1133">Transmembrane helix</keyword>
<evidence type="ECO:0000256" key="1">
    <source>
        <dbReference type="SAM" id="Phobius"/>
    </source>
</evidence>
<reference evidence="2" key="1">
    <citation type="journal article" date="2021" name="Proc. Natl. Acad. Sci. U.S.A.">
        <title>A Catalog of Tens of Thousands of Viruses from Human Metagenomes Reveals Hidden Associations with Chronic Diseases.</title>
        <authorList>
            <person name="Tisza M.J."/>
            <person name="Buck C.B."/>
        </authorList>
    </citation>
    <scope>NUCLEOTIDE SEQUENCE</scope>
    <source>
        <strain evidence="2">CtBM815</strain>
    </source>
</reference>
<dbReference type="EMBL" id="BK059109">
    <property type="protein sequence ID" value="DAE31613.1"/>
    <property type="molecule type" value="Genomic_DNA"/>
</dbReference>
<feature type="transmembrane region" description="Helical" evidence="1">
    <location>
        <begin position="15"/>
        <end position="39"/>
    </location>
</feature>
<organism evidence="2">
    <name type="scientific">virus sp. ctBM815</name>
    <dbReference type="NCBI Taxonomy" id="2825806"/>
    <lineage>
        <taxon>Viruses</taxon>
    </lineage>
</organism>
<sequence>MLNILYTFLLWSLNLISSLVFALFIGSVVIACTISCKYVSAKY</sequence>
<proteinExistence type="predicted"/>
<name>A0A8S5RKN6_9VIRU</name>